<sequence>MPDDPCNDRSDIVSLHGKTALVTGAGRGIGRAMALALADDGASLALTARSEEQLAETVRMVEERGAKALAVRADLAAPAAVAVVTERTTAVFGRVDVLVNNAATVEPLGRGTDINPEAWAASFRLNVTAPAALAFALLPAMTQAGWGRVVNVSSGVVARPASMIGGNAYVATKAALEAHTLNLAAELSGTGVTANVYRPGVVDTAMQALIRDTGAGRVDENTHERFVRNHRQGRLITPEESARSLVARLAGDASGEIWDVSDPG</sequence>
<organism evidence="3 4">
    <name type="scientific">Streptomyces labedae</name>
    <dbReference type="NCBI Taxonomy" id="285569"/>
    <lineage>
        <taxon>Bacteria</taxon>
        <taxon>Bacillati</taxon>
        <taxon>Actinomycetota</taxon>
        <taxon>Actinomycetes</taxon>
        <taxon>Kitasatosporales</taxon>
        <taxon>Streptomycetaceae</taxon>
        <taxon>Streptomyces</taxon>
    </lineage>
</organism>
<evidence type="ECO:0000256" key="2">
    <source>
        <dbReference type="RuleBase" id="RU000363"/>
    </source>
</evidence>
<dbReference type="PRINTS" id="PR00080">
    <property type="entry name" value="SDRFAMILY"/>
</dbReference>
<comment type="caution">
    <text evidence="3">The sequence shown here is derived from an EMBL/GenBank/DDBJ whole genome shotgun (WGS) entry which is preliminary data.</text>
</comment>
<dbReference type="PANTHER" id="PTHR42879:SF2">
    <property type="entry name" value="3-OXOACYL-[ACYL-CARRIER-PROTEIN] REDUCTASE FABG"/>
    <property type="match status" value="1"/>
</dbReference>
<dbReference type="RefSeq" id="WP_279953778.1">
    <property type="nucleotide sequence ID" value="NZ_BAAAUW010000014.1"/>
</dbReference>
<protein>
    <submittedName>
        <fullName evidence="3">3-oxoacyl-[acyl-carrier-protein] reductase</fullName>
    </submittedName>
</protein>
<dbReference type="EMBL" id="BAAAUW010000014">
    <property type="protein sequence ID" value="GAA3264171.1"/>
    <property type="molecule type" value="Genomic_DNA"/>
</dbReference>
<dbReference type="Gene3D" id="3.40.50.720">
    <property type="entry name" value="NAD(P)-binding Rossmann-like Domain"/>
    <property type="match status" value="1"/>
</dbReference>
<dbReference type="InterPro" id="IPR002347">
    <property type="entry name" value="SDR_fam"/>
</dbReference>
<gene>
    <name evidence="3" type="primary">fabG_1</name>
    <name evidence="3" type="ORF">GCM10010469_33530</name>
</gene>
<comment type="similarity">
    <text evidence="1 2">Belongs to the short-chain dehydrogenases/reductases (SDR) family.</text>
</comment>
<name>A0ABP6QZV3_9ACTN</name>
<dbReference type="InterPro" id="IPR050259">
    <property type="entry name" value="SDR"/>
</dbReference>
<proteinExistence type="inferred from homology"/>
<dbReference type="Pfam" id="PF00106">
    <property type="entry name" value="adh_short"/>
    <property type="match status" value="1"/>
</dbReference>
<dbReference type="CDD" id="cd05233">
    <property type="entry name" value="SDR_c"/>
    <property type="match status" value="1"/>
</dbReference>
<dbReference type="PANTHER" id="PTHR42879">
    <property type="entry name" value="3-OXOACYL-(ACYL-CARRIER-PROTEIN) REDUCTASE"/>
    <property type="match status" value="1"/>
</dbReference>
<reference evidence="4" key="1">
    <citation type="journal article" date="2019" name="Int. J. Syst. Evol. Microbiol.">
        <title>The Global Catalogue of Microorganisms (GCM) 10K type strain sequencing project: providing services to taxonomists for standard genome sequencing and annotation.</title>
        <authorList>
            <consortium name="The Broad Institute Genomics Platform"/>
            <consortium name="The Broad Institute Genome Sequencing Center for Infectious Disease"/>
            <person name="Wu L."/>
            <person name="Ma J."/>
        </authorList>
    </citation>
    <scope>NUCLEOTIDE SEQUENCE [LARGE SCALE GENOMIC DNA]</scope>
    <source>
        <strain evidence="4">JCM 9381</strain>
    </source>
</reference>
<evidence type="ECO:0000313" key="3">
    <source>
        <dbReference type="EMBL" id="GAA3264171.1"/>
    </source>
</evidence>
<dbReference type="SUPFAM" id="SSF51735">
    <property type="entry name" value="NAD(P)-binding Rossmann-fold domains"/>
    <property type="match status" value="1"/>
</dbReference>
<evidence type="ECO:0000256" key="1">
    <source>
        <dbReference type="ARBA" id="ARBA00006484"/>
    </source>
</evidence>
<evidence type="ECO:0000313" key="4">
    <source>
        <dbReference type="Proteomes" id="UP001500728"/>
    </source>
</evidence>
<dbReference type="Proteomes" id="UP001500728">
    <property type="component" value="Unassembled WGS sequence"/>
</dbReference>
<keyword evidence="4" id="KW-1185">Reference proteome</keyword>
<accession>A0ABP6QZV3</accession>
<dbReference type="PRINTS" id="PR00081">
    <property type="entry name" value="GDHRDH"/>
</dbReference>
<dbReference type="InterPro" id="IPR036291">
    <property type="entry name" value="NAD(P)-bd_dom_sf"/>
</dbReference>